<accession>A0A1S9RZA7</accession>
<keyword evidence="6" id="KW-0256">Endoplasmic reticulum</keyword>
<dbReference type="PANTHER" id="PTHR28285">
    <property type="entry name" value="PROTEIN BIG1"/>
    <property type="match status" value="1"/>
</dbReference>
<comment type="caution">
    <text evidence="14">The sequence shown here is derived from an EMBL/GenBank/DDBJ whole genome shotgun (WGS) entry which is preliminary data.</text>
</comment>
<keyword evidence="9" id="KW-0961">Cell wall biogenesis/degradation</keyword>
<keyword evidence="4 11" id="KW-0812">Transmembrane</keyword>
<feature type="transmembrane region" description="Helical" evidence="11">
    <location>
        <begin position="496"/>
        <end position="518"/>
    </location>
</feature>
<reference evidence="15" key="1">
    <citation type="submission" date="2015-09" db="EMBL/GenBank/DDBJ databases">
        <authorList>
            <person name="Fill T.P."/>
            <person name="Baretta J.F."/>
            <person name="de Almeida L.G."/>
            <person name="Rocha M."/>
            <person name="de Souza D.H."/>
            <person name="Malavazi I."/>
            <person name="Cerdeira L.T."/>
            <person name="Hong H."/>
            <person name="Samborskyy M."/>
            <person name="de Vasconcelos A.T."/>
            <person name="Leadlay P."/>
            <person name="Rodrigues-Filho E."/>
        </authorList>
    </citation>
    <scope>NUCLEOTIDE SEQUENCE [LARGE SCALE GENOMIC DNA]</scope>
    <source>
        <strain evidence="15">LaBioMMi 136</strain>
    </source>
</reference>
<feature type="region of interest" description="Disordered" evidence="10">
    <location>
        <begin position="530"/>
        <end position="558"/>
    </location>
</feature>
<evidence type="ECO:0000256" key="3">
    <source>
        <dbReference type="ARBA" id="ARBA00022089"/>
    </source>
</evidence>
<feature type="chain" id="PRO_5012729891" description="Protein BIG1" evidence="12">
    <location>
        <begin position="19"/>
        <end position="724"/>
    </location>
</feature>
<proteinExistence type="inferred from homology"/>
<gene>
    <name evidence="14" type="ORF">PEBR_02767</name>
</gene>
<feature type="compositionally biased region" description="Basic residues" evidence="10">
    <location>
        <begin position="539"/>
        <end position="551"/>
    </location>
</feature>
<feature type="domain" description="V-type proton ATPase subunit S1/VOA1 transmembrane" evidence="13">
    <location>
        <begin position="243"/>
        <end position="282"/>
    </location>
</feature>
<dbReference type="PANTHER" id="PTHR28285:SF1">
    <property type="entry name" value="PROTEIN BIG1"/>
    <property type="match status" value="1"/>
</dbReference>
<dbReference type="InterPro" id="IPR046756">
    <property type="entry name" value="VAS1/VOA1_TM"/>
</dbReference>
<evidence type="ECO:0000259" key="13">
    <source>
        <dbReference type="Pfam" id="PF20520"/>
    </source>
</evidence>
<evidence type="ECO:0000256" key="9">
    <source>
        <dbReference type="ARBA" id="ARBA00023316"/>
    </source>
</evidence>
<evidence type="ECO:0000256" key="7">
    <source>
        <dbReference type="ARBA" id="ARBA00022989"/>
    </source>
</evidence>
<feature type="transmembrane region" description="Helical" evidence="11">
    <location>
        <begin position="244"/>
        <end position="267"/>
    </location>
</feature>
<feature type="compositionally biased region" description="Low complexity" evidence="10">
    <location>
        <begin position="368"/>
        <end position="471"/>
    </location>
</feature>
<feature type="signal peptide" evidence="12">
    <location>
        <begin position="1"/>
        <end position="18"/>
    </location>
</feature>
<evidence type="ECO:0000256" key="12">
    <source>
        <dbReference type="SAM" id="SignalP"/>
    </source>
</evidence>
<evidence type="ECO:0000256" key="1">
    <source>
        <dbReference type="ARBA" id="ARBA00004115"/>
    </source>
</evidence>
<keyword evidence="8 11" id="KW-0472">Membrane</keyword>
<evidence type="ECO:0000256" key="4">
    <source>
        <dbReference type="ARBA" id="ARBA00022692"/>
    </source>
</evidence>
<dbReference type="AlphaFoldDB" id="A0A1S9RZA7"/>
<protein>
    <recommendedName>
        <fullName evidence="3">Protein BIG1</fullName>
    </recommendedName>
</protein>
<comment type="similarity">
    <text evidence="2">Belongs to the BIG1 family.</text>
</comment>
<evidence type="ECO:0000256" key="8">
    <source>
        <dbReference type="ARBA" id="ARBA00023136"/>
    </source>
</evidence>
<evidence type="ECO:0000313" key="14">
    <source>
        <dbReference type="EMBL" id="OOQ90825.1"/>
    </source>
</evidence>
<keyword evidence="7 11" id="KW-1133">Transmembrane helix</keyword>
<dbReference type="GO" id="GO:0071555">
    <property type="term" value="P:cell wall organization"/>
    <property type="evidence" value="ECO:0007669"/>
    <property type="project" value="UniProtKB-KW"/>
</dbReference>
<feature type="compositionally biased region" description="Polar residues" evidence="10">
    <location>
        <begin position="677"/>
        <end position="689"/>
    </location>
</feature>
<name>A0A1S9RZA7_PENBI</name>
<feature type="region of interest" description="Disordered" evidence="10">
    <location>
        <begin position="368"/>
        <end position="474"/>
    </location>
</feature>
<dbReference type="Pfam" id="PF20520">
    <property type="entry name" value="Ac45-VOA1_TM"/>
    <property type="match status" value="1"/>
</dbReference>
<dbReference type="GO" id="GO:0009272">
    <property type="term" value="P:fungal-type cell wall biogenesis"/>
    <property type="evidence" value="ECO:0007669"/>
    <property type="project" value="TreeGrafter"/>
</dbReference>
<organism evidence="14 15">
    <name type="scientific">Penicillium brasilianum</name>
    <dbReference type="NCBI Taxonomy" id="104259"/>
    <lineage>
        <taxon>Eukaryota</taxon>
        <taxon>Fungi</taxon>
        <taxon>Dikarya</taxon>
        <taxon>Ascomycota</taxon>
        <taxon>Pezizomycotina</taxon>
        <taxon>Eurotiomycetes</taxon>
        <taxon>Eurotiomycetidae</taxon>
        <taxon>Eurotiales</taxon>
        <taxon>Aspergillaceae</taxon>
        <taxon>Penicillium</taxon>
    </lineage>
</organism>
<comment type="subcellular location">
    <subcellularLocation>
        <location evidence="1">Endoplasmic reticulum membrane</location>
        <topology evidence="1">Single-pass type I membrane protein</topology>
    </subcellularLocation>
</comment>
<feature type="transmembrane region" description="Helical" evidence="11">
    <location>
        <begin position="344"/>
        <end position="364"/>
    </location>
</feature>
<dbReference type="Proteomes" id="UP000190744">
    <property type="component" value="Unassembled WGS sequence"/>
</dbReference>
<evidence type="ECO:0000256" key="2">
    <source>
        <dbReference type="ARBA" id="ARBA00008203"/>
    </source>
</evidence>
<sequence>MHLSRFGLLALGAAAVDAFRDTSPFFLASTSEILANSAHIKTSASLFGDLSSALGSCPSEYYVLVNQPGVHSSDFATRKSAPRLGAKMLGKDKAIRSKMSVNEVAGLLEVKQLKDLLQEKCQAQTTVIDGSSGSYPSYFESGPRIIDVEFPMLSLGLDRADQLSNNDGLVADIIERIPSSSQYTLLYITSPREFPETDSIIYETEDAYPDSVRMELKRDYSSHSSYSSASESGRNTSLFDEYQFFTPGLFMGFMATFLCLIILYIAISAVSSLQVPYAAFEKDTSSAVQKKQHSLSLLCHPRCSPPTTPADPLWRTTRFHLHIGQLGKKTENTMRLSRRGLGTAQPSFIFLLVVLLAIAARVVADPANDATTSATTDAAQTTADPSTTDSTSSASTTSSSSSSTSTSKSTSSTTSSTSTTSTTMSSTTTTSSSSSSSSTSTSTSTSSDSTSTTSSVSTTTDSTSSSSTSTSGAVVTVPPTANAPYMQTTNVPEGTVFIAVGAILGLIGLAVLAWRGMVAWSVNRSVRRAALAQTSDKKRLSRRGGGRKRSHGVYSAAPGNDVSLDKLGAATRASYKPSKQVPSTNSGLFFSPTAGGAGSHHSLNNAGNRGSSYLPAGYYAAAGTSTPVRDASASQTNIYSPTAGLSSPTGFHAGSSPSLPAVGGYPDMPHTRHSHLGASTSSLNLNQAPQGRAPSAYLEDLFESHTSPRHSESGLGRQPDSGRR</sequence>
<evidence type="ECO:0000256" key="6">
    <source>
        <dbReference type="ARBA" id="ARBA00022824"/>
    </source>
</evidence>
<dbReference type="GO" id="GO:0005789">
    <property type="term" value="C:endoplasmic reticulum membrane"/>
    <property type="evidence" value="ECO:0007669"/>
    <property type="project" value="UniProtKB-SubCell"/>
</dbReference>
<evidence type="ECO:0000256" key="5">
    <source>
        <dbReference type="ARBA" id="ARBA00022729"/>
    </source>
</evidence>
<evidence type="ECO:0000256" key="10">
    <source>
        <dbReference type="SAM" id="MobiDB-lite"/>
    </source>
</evidence>
<evidence type="ECO:0000256" key="11">
    <source>
        <dbReference type="SAM" id="Phobius"/>
    </source>
</evidence>
<dbReference type="GO" id="GO:0006078">
    <property type="term" value="P:(1-&gt;6)-beta-D-glucan biosynthetic process"/>
    <property type="evidence" value="ECO:0007669"/>
    <property type="project" value="TreeGrafter"/>
</dbReference>
<dbReference type="EMBL" id="LJBN01000035">
    <property type="protein sequence ID" value="OOQ90825.1"/>
    <property type="molecule type" value="Genomic_DNA"/>
</dbReference>
<keyword evidence="5 12" id="KW-0732">Signal</keyword>
<feature type="region of interest" description="Disordered" evidence="10">
    <location>
        <begin position="649"/>
        <end position="724"/>
    </location>
</feature>
<dbReference type="InterPro" id="IPR037654">
    <property type="entry name" value="Big1"/>
</dbReference>
<evidence type="ECO:0000313" key="15">
    <source>
        <dbReference type="Proteomes" id="UP000190744"/>
    </source>
</evidence>